<feature type="signal peptide" evidence="1">
    <location>
        <begin position="1"/>
        <end position="20"/>
    </location>
</feature>
<keyword evidence="3" id="KW-1185">Reference proteome</keyword>
<dbReference type="Proteomes" id="UP000029640">
    <property type="component" value="Unassembled WGS sequence"/>
</dbReference>
<dbReference type="AlphaFoldDB" id="A0A095VSY7"/>
<evidence type="ECO:0000256" key="1">
    <source>
        <dbReference type="SAM" id="SignalP"/>
    </source>
</evidence>
<evidence type="ECO:0000313" key="3">
    <source>
        <dbReference type="Proteomes" id="UP000029640"/>
    </source>
</evidence>
<gene>
    <name evidence="2" type="ORF">HRUBRA_00901</name>
</gene>
<dbReference type="HOGENOM" id="CLU_099395_0_0_6"/>
<protein>
    <recommendedName>
        <fullName evidence="4">Delta-aminolevulinic acid dehydratase</fullName>
    </recommendedName>
</protein>
<feature type="chain" id="PRO_5001912720" description="Delta-aminolevulinic acid dehydratase" evidence="1">
    <location>
        <begin position="21"/>
        <end position="207"/>
    </location>
</feature>
<name>A0A095VSY7_9GAMM</name>
<organism evidence="2 3">
    <name type="scientific">Pseudohaliea rubra DSM 19751</name>
    <dbReference type="NCBI Taxonomy" id="1265313"/>
    <lineage>
        <taxon>Bacteria</taxon>
        <taxon>Pseudomonadati</taxon>
        <taxon>Pseudomonadota</taxon>
        <taxon>Gammaproteobacteria</taxon>
        <taxon>Cellvibrionales</taxon>
        <taxon>Halieaceae</taxon>
        <taxon>Pseudohaliea</taxon>
    </lineage>
</organism>
<dbReference type="eggNOG" id="ENOG5033GR4">
    <property type="taxonomic scope" value="Bacteria"/>
</dbReference>
<proteinExistence type="predicted"/>
<dbReference type="EMBL" id="AUVB01000024">
    <property type="protein sequence ID" value="KGE04562.1"/>
    <property type="molecule type" value="Genomic_DNA"/>
</dbReference>
<evidence type="ECO:0008006" key="4">
    <source>
        <dbReference type="Google" id="ProtNLM"/>
    </source>
</evidence>
<reference evidence="2 3" key="1">
    <citation type="journal article" date="2014" name="Genome Announc.">
        <title>Genome Sequence of Gammaproteobacterial Pseudohaliea rubra Type Strain DSM 19751, Isolated from Coastal Seawater of the Mediterranean Sea.</title>
        <authorList>
            <person name="Spring S."/>
            <person name="Fiebig A."/>
            <person name="Riedel T."/>
            <person name="Goker M."/>
            <person name="Klenk H.P."/>
        </authorList>
    </citation>
    <scope>NUCLEOTIDE SEQUENCE [LARGE SCALE GENOMIC DNA]</scope>
    <source>
        <strain evidence="2 3">DSM 19751</strain>
    </source>
</reference>
<accession>A0A095VSY7</accession>
<evidence type="ECO:0000313" key="2">
    <source>
        <dbReference type="EMBL" id="KGE04562.1"/>
    </source>
</evidence>
<sequence>MRLAALLLATAALLPLPGRAECGCLWKGSFADVQGQADLVVAGTVTQRKGNSIDIAIARTLRGEGWREQLRVWLQTGDYCRPPAEDFPEGSRWVLALERIDAVPKDGFNAATPNQSYGRKGDYILSSCGGYWLRWTGDAVTGNLVDAPRWAREPEMTPVLLDVLEAYVAGRIDQARLKEASREDPALRELMLNTRQFLLHGDAAEPQ</sequence>
<comment type="caution">
    <text evidence="2">The sequence shown here is derived from an EMBL/GenBank/DDBJ whole genome shotgun (WGS) entry which is preliminary data.</text>
</comment>
<dbReference type="OrthoDB" id="5733485at2"/>
<dbReference type="STRING" id="1265313.HRUBRA_00901"/>
<dbReference type="RefSeq" id="WP_035514598.1">
    <property type="nucleotide sequence ID" value="NZ_KN234749.1"/>
</dbReference>
<keyword evidence="1" id="KW-0732">Signal</keyword>